<evidence type="ECO:0000313" key="3">
    <source>
        <dbReference type="EMBL" id="MFC3895791.1"/>
    </source>
</evidence>
<evidence type="ECO:0000256" key="2">
    <source>
        <dbReference type="SAM" id="Phobius"/>
    </source>
</evidence>
<accession>A0ABV8C1J9</accession>
<organism evidence="3 4">
    <name type="scientific">Lentzea rhizosphaerae</name>
    <dbReference type="NCBI Taxonomy" id="2041025"/>
    <lineage>
        <taxon>Bacteria</taxon>
        <taxon>Bacillati</taxon>
        <taxon>Actinomycetota</taxon>
        <taxon>Actinomycetes</taxon>
        <taxon>Pseudonocardiales</taxon>
        <taxon>Pseudonocardiaceae</taxon>
        <taxon>Lentzea</taxon>
    </lineage>
</organism>
<keyword evidence="2" id="KW-1133">Transmembrane helix</keyword>
<reference evidence="4" key="1">
    <citation type="journal article" date="2019" name="Int. J. Syst. Evol. Microbiol.">
        <title>The Global Catalogue of Microorganisms (GCM) 10K type strain sequencing project: providing services to taxonomists for standard genome sequencing and annotation.</title>
        <authorList>
            <consortium name="The Broad Institute Genomics Platform"/>
            <consortium name="The Broad Institute Genome Sequencing Center for Infectious Disease"/>
            <person name="Wu L."/>
            <person name="Ma J."/>
        </authorList>
    </citation>
    <scope>NUCLEOTIDE SEQUENCE [LARGE SCALE GENOMIC DNA]</scope>
    <source>
        <strain evidence="4">CGMCC 4.7405</strain>
    </source>
</reference>
<feature type="transmembrane region" description="Helical" evidence="2">
    <location>
        <begin position="6"/>
        <end position="26"/>
    </location>
</feature>
<evidence type="ECO:0000256" key="1">
    <source>
        <dbReference type="SAM" id="MobiDB-lite"/>
    </source>
</evidence>
<dbReference type="RefSeq" id="WP_382377322.1">
    <property type="nucleotide sequence ID" value="NZ_JBHRZI010000027.1"/>
</dbReference>
<sequence length="192" mass="20837">MSERVTGWLVLAAAVVLAVVGAVLGVALTDGLQPGQKLLVIMFSALFASTIVLLFLGTPQEETPEPQQVVLPPPVPQPMHVPPPPLPAAAPTPKANDQWWTQTGKPAAAPPAQPETNSVPLKDFDAHRVQIAQCPRCAGFELDVRRDGRGYTFECHNPHCRNRWEWLPGTAWPATVVRHNLIMAASAEGERR</sequence>
<gene>
    <name evidence="3" type="ORF">ACFOWZ_30300</name>
</gene>
<feature type="compositionally biased region" description="Pro residues" evidence="1">
    <location>
        <begin position="74"/>
        <end position="90"/>
    </location>
</feature>
<feature type="region of interest" description="Disordered" evidence="1">
    <location>
        <begin position="74"/>
        <end position="117"/>
    </location>
</feature>
<proteinExistence type="predicted"/>
<keyword evidence="2" id="KW-0812">Transmembrane</keyword>
<name>A0ABV8C1J9_9PSEU</name>
<keyword evidence="4" id="KW-1185">Reference proteome</keyword>
<dbReference type="EMBL" id="JBHRZI010000027">
    <property type="protein sequence ID" value="MFC3895791.1"/>
    <property type="molecule type" value="Genomic_DNA"/>
</dbReference>
<evidence type="ECO:0000313" key="4">
    <source>
        <dbReference type="Proteomes" id="UP001595690"/>
    </source>
</evidence>
<comment type="caution">
    <text evidence="3">The sequence shown here is derived from an EMBL/GenBank/DDBJ whole genome shotgun (WGS) entry which is preliminary data.</text>
</comment>
<protein>
    <submittedName>
        <fullName evidence="3">Uncharacterized protein</fullName>
    </submittedName>
</protein>
<keyword evidence="2" id="KW-0472">Membrane</keyword>
<dbReference type="Proteomes" id="UP001595690">
    <property type="component" value="Unassembled WGS sequence"/>
</dbReference>
<feature type="transmembrane region" description="Helical" evidence="2">
    <location>
        <begin position="38"/>
        <end position="57"/>
    </location>
</feature>